<protein>
    <submittedName>
        <fullName evidence="1">Uncharacterized protein</fullName>
    </submittedName>
</protein>
<dbReference type="Proteomes" id="UP000790709">
    <property type="component" value="Unassembled WGS sequence"/>
</dbReference>
<sequence length="104" mass="11738">DELFDSSYEGLLSLSAQLGEARSRATPDEVIASLTSGEYKDWATEDSETRCPICLDDYEPTDPVTKLQDCTHWLHKACLEQWLHTANTCPVCRKKVKLSTRKSC</sequence>
<evidence type="ECO:0000313" key="2">
    <source>
        <dbReference type="Proteomes" id="UP000790709"/>
    </source>
</evidence>
<organism evidence="1 2">
    <name type="scientific">Leucogyrophana mollusca</name>
    <dbReference type="NCBI Taxonomy" id="85980"/>
    <lineage>
        <taxon>Eukaryota</taxon>
        <taxon>Fungi</taxon>
        <taxon>Dikarya</taxon>
        <taxon>Basidiomycota</taxon>
        <taxon>Agaricomycotina</taxon>
        <taxon>Agaricomycetes</taxon>
        <taxon>Agaricomycetidae</taxon>
        <taxon>Boletales</taxon>
        <taxon>Boletales incertae sedis</taxon>
        <taxon>Leucogyrophana</taxon>
    </lineage>
</organism>
<proteinExistence type="predicted"/>
<feature type="non-terminal residue" evidence="1">
    <location>
        <position position="1"/>
    </location>
</feature>
<reference evidence="1" key="1">
    <citation type="journal article" date="2021" name="New Phytol.">
        <title>Evolutionary innovations through gain and loss of genes in the ectomycorrhizal Boletales.</title>
        <authorList>
            <person name="Wu G."/>
            <person name="Miyauchi S."/>
            <person name="Morin E."/>
            <person name="Kuo A."/>
            <person name="Drula E."/>
            <person name="Varga T."/>
            <person name="Kohler A."/>
            <person name="Feng B."/>
            <person name="Cao Y."/>
            <person name="Lipzen A."/>
            <person name="Daum C."/>
            <person name="Hundley H."/>
            <person name="Pangilinan J."/>
            <person name="Johnson J."/>
            <person name="Barry K."/>
            <person name="LaButti K."/>
            <person name="Ng V."/>
            <person name="Ahrendt S."/>
            <person name="Min B."/>
            <person name="Choi I.G."/>
            <person name="Park H."/>
            <person name="Plett J.M."/>
            <person name="Magnuson J."/>
            <person name="Spatafora J.W."/>
            <person name="Nagy L.G."/>
            <person name="Henrissat B."/>
            <person name="Grigoriev I.V."/>
            <person name="Yang Z.L."/>
            <person name="Xu J."/>
            <person name="Martin F.M."/>
        </authorList>
    </citation>
    <scope>NUCLEOTIDE SEQUENCE</scope>
    <source>
        <strain evidence="1">KUC20120723A-06</strain>
    </source>
</reference>
<feature type="non-terminal residue" evidence="1">
    <location>
        <position position="104"/>
    </location>
</feature>
<name>A0ACB8B9V5_9AGAM</name>
<gene>
    <name evidence="1" type="ORF">BV22DRAFT_969121</name>
</gene>
<evidence type="ECO:0000313" key="1">
    <source>
        <dbReference type="EMBL" id="KAH7922006.1"/>
    </source>
</evidence>
<comment type="caution">
    <text evidence="1">The sequence shown here is derived from an EMBL/GenBank/DDBJ whole genome shotgun (WGS) entry which is preliminary data.</text>
</comment>
<accession>A0ACB8B9V5</accession>
<dbReference type="EMBL" id="MU266502">
    <property type="protein sequence ID" value="KAH7922006.1"/>
    <property type="molecule type" value="Genomic_DNA"/>
</dbReference>
<keyword evidence="2" id="KW-1185">Reference proteome</keyword>